<feature type="domain" description="Aldehyde oxidase/xanthine dehydrogenase a/b hammerhead" evidence="1">
    <location>
        <begin position="23"/>
        <end position="137"/>
    </location>
</feature>
<accession>A0ABS4ANZ9</accession>
<dbReference type="Pfam" id="PF01315">
    <property type="entry name" value="Ald_Xan_dh_C"/>
    <property type="match status" value="1"/>
</dbReference>
<evidence type="ECO:0000259" key="1">
    <source>
        <dbReference type="SMART" id="SM01008"/>
    </source>
</evidence>
<dbReference type="InterPro" id="IPR037165">
    <property type="entry name" value="AldOxase/xan_DH_Mopterin-bd_sf"/>
</dbReference>
<dbReference type="Pfam" id="PF02738">
    <property type="entry name" value="MoCoBD_1"/>
    <property type="match status" value="1"/>
</dbReference>
<dbReference type="RefSeq" id="WP_209350366.1">
    <property type="nucleotide sequence ID" value="NZ_JAGIYZ010000002.1"/>
</dbReference>
<name>A0ABS4ANZ9_9PROT</name>
<dbReference type="InterPro" id="IPR016208">
    <property type="entry name" value="Ald_Oxase/xanthine_DH-like"/>
</dbReference>
<dbReference type="Gene3D" id="3.90.1170.50">
    <property type="entry name" value="Aldehyde oxidase/xanthine dehydrogenase, a/b hammerhead"/>
    <property type="match status" value="1"/>
</dbReference>
<dbReference type="InterPro" id="IPR000674">
    <property type="entry name" value="Ald_Oxase/Xan_DH_a/b"/>
</dbReference>
<evidence type="ECO:0000313" key="2">
    <source>
        <dbReference type="EMBL" id="MBP0462982.1"/>
    </source>
</evidence>
<dbReference type="Proteomes" id="UP000680815">
    <property type="component" value="Unassembled WGS sequence"/>
</dbReference>
<comment type="caution">
    <text evidence="2">The sequence shown here is derived from an EMBL/GenBank/DDBJ whole genome shotgun (WGS) entry which is preliminary data.</text>
</comment>
<dbReference type="PANTHER" id="PTHR11908:SF157">
    <property type="entry name" value="XANTHINE DEHYDROGENASE SUBUNIT D-RELATED"/>
    <property type="match status" value="1"/>
</dbReference>
<dbReference type="SUPFAM" id="SSF54665">
    <property type="entry name" value="CO dehydrogenase molybdoprotein N-domain-like"/>
    <property type="match status" value="1"/>
</dbReference>
<dbReference type="InterPro" id="IPR036856">
    <property type="entry name" value="Ald_Oxase/Xan_DH_a/b_sf"/>
</dbReference>
<protein>
    <submittedName>
        <fullName evidence="2">Xanthine dehydrogenase family protein molybdopterin-binding subunit</fullName>
    </submittedName>
</protein>
<dbReference type="EMBL" id="JAGIYZ010000002">
    <property type="protein sequence ID" value="MBP0462982.1"/>
    <property type="molecule type" value="Genomic_DNA"/>
</dbReference>
<dbReference type="InterPro" id="IPR046867">
    <property type="entry name" value="AldOxase/xan_DH_MoCoBD2"/>
</dbReference>
<keyword evidence="3" id="KW-1185">Reference proteome</keyword>
<dbReference type="Pfam" id="PF20256">
    <property type="entry name" value="MoCoBD_2"/>
    <property type="match status" value="1"/>
</dbReference>
<dbReference type="PANTHER" id="PTHR11908">
    <property type="entry name" value="XANTHINE DEHYDROGENASE"/>
    <property type="match status" value="1"/>
</dbReference>
<sequence>MNDMTNKWIGQRTIRPDGADKVTGRAQYSADTTMPGMVWGKLLRSPHAHARIRGIDTSKAEALPGVKAVVTAKDIVEFPLDKSVMLGIQDMRWMCRNVMAREKALFHGHPVAAVAAISEEVAAHACSLIEVDYEVLPHVIEIEDAIKPDAPILHEWNQFEGKPSNIAGTMVLKAGDIEKGFAEADIVVERTFTTRPVHQGYIEPHACTVSYAADGRVTIWSSSQGQFMVRAMTSLLTGIPQSNIRAIPAEIGGGFGAKTIVYLEPVAVMLSKKSGRPVKMVMTREEVQRATGPAPGSLSTVKIGAKKDGTIVAAQGTFYLQAGGLPGSPLRGPVGCSFAAYAIPNVLSVGYDVVSNRSKVAAYRAPGAPHGAFAAECVIDEIAQALGLDPLEMRLKNSAKAGDKAIYGPTFGAVTFKETVESIKHHPHYRAPLDKNPRPGVKRGRGVASGFWYNAGGESSVQVNITEDGNVLVTTGHPDVGGSRASIANVVAELLGVDHGRVNVMIGDTQTIGFSNLTGGSRVTFASAMVATAASEKVIGQLKERAAKIWGIEAEAVKWEDGMALPAGDNAGKFPPLSLKELAAKANEMGGPIGNQTQLNTTGADPGFATHCVDVEVDVDLGIVRVLRYTAAQDVGRALHPGYVEGQIQGGVVQGIGWALSEEYLYDSKGRVDNASFLDYRMPVCSDVPMIEALMLEIPNPKHPQGVRGVGEAPIVPPLAAIANAVHDALGKRFYALPMSPPRVSARMDEAN</sequence>
<dbReference type="Gene3D" id="3.30.365.10">
    <property type="entry name" value="Aldehyde oxidase/xanthine dehydrogenase, molybdopterin binding domain"/>
    <property type="match status" value="4"/>
</dbReference>
<dbReference type="SMART" id="SM01008">
    <property type="entry name" value="Ald_Xan_dh_C"/>
    <property type="match status" value="1"/>
</dbReference>
<evidence type="ECO:0000313" key="3">
    <source>
        <dbReference type="Proteomes" id="UP000680815"/>
    </source>
</evidence>
<dbReference type="InterPro" id="IPR008274">
    <property type="entry name" value="AldOxase/xan_DH_MoCoBD1"/>
</dbReference>
<gene>
    <name evidence="2" type="ORF">J5Y09_03585</name>
</gene>
<organism evidence="2 3">
    <name type="scientific">Roseomonas nitratireducens</name>
    <dbReference type="NCBI Taxonomy" id="2820810"/>
    <lineage>
        <taxon>Bacteria</taxon>
        <taxon>Pseudomonadati</taxon>
        <taxon>Pseudomonadota</taxon>
        <taxon>Alphaproteobacteria</taxon>
        <taxon>Acetobacterales</taxon>
        <taxon>Roseomonadaceae</taxon>
        <taxon>Roseomonas</taxon>
    </lineage>
</organism>
<reference evidence="2 3" key="1">
    <citation type="submission" date="2021-03" db="EMBL/GenBank/DDBJ databases">
        <authorList>
            <person name="So Y."/>
        </authorList>
    </citation>
    <scope>NUCLEOTIDE SEQUENCE [LARGE SCALE GENOMIC DNA]</scope>
    <source>
        <strain evidence="2 3">PWR1</strain>
    </source>
</reference>
<proteinExistence type="predicted"/>
<dbReference type="SUPFAM" id="SSF56003">
    <property type="entry name" value="Molybdenum cofactor-binding domain"/>
    <property type="match status" value="1"/>
</dbReference>